<keyword evidence="2" id="KW-1185">Reference proteome</keyword>
<name>A0ABR1E1J4_NECAM</name>
<evidence type="ECO:0000313" key="2">
    <source>
        <dbReference type="Proteomes" id="UP001303046"/>
    </source>
</evidence>
<sequence length="102" mass="11927">MGFGDVLDDNTFLQCMGIFRHITVQLDYENSIRKSRAVWDVAFESDHHPVLLGFKKWFHKRNREVPLQPKIDVVGLKDDDEMQNKIPPTCVYSCWSTDQKEA</sequence>
<accession>A0ABR1E1J4</accession>
<protein>
    <submittedName>
        <fullName evidence="1">Uncharacterized protein</fullName>
    </submittedName>
</protein>
<proteinExistence type="predicted"/>
<comment type="caution">
    <text evidence="1">The sequence shown here is derived from an EMBL/GenBank/DDBJ whole genome shotgun (WGS) entry which is preliminary data.</text>
</comment>
<evidence type="ECO:0000313" key="1">
    <source>
        <dbReference type="EMBL" id="KAK6756542.1"/>
    </source>
</evidence>
<reference evidence="1 2" key="1">
    <citation type="submission" date="2023-08" db="EMBL/GenBank/DDBJ databases">
        <title>A Necator americanus chromosomal reference genome.</title>
        <authorList>
            <person name="Ilik V."/>
            <person name="Petrzelkova K.J."/>
            <person name="Pardy F."/>
            <person name="Fuh T."/>
            <person name="Niatou-Singa F.S."/>
            <person name="Gouil Q."/>
            <person name="Baker L."/>
            <person name="Ritchie M.E."/>
            <person name="Jex A.R."/>
            <person name="Gazzola D."/>
            <person name="Li H."/>
            <person name="Toshio Fujiwara R."/>
            <person name="Zhan B."/>
            <person name="Aroian R.V."/>
            <person name="Pafco B."/>
            <person name="Schwarz E.M."/>
        </authorList>
    </citation>
    <scope>NUCLEOTIDE SEQUENCE [LARGE SCALE GENOMIC DNA]</scope>
    <source>
        <strain evidence="1 2">Aroian</strain>
        <tissue evidence="1">Whole animal</tissue>
    </source>
</reference>
<dbReference type="EMBL" id="JAVFWL010000005">
    <property type="protein sequence ID" value="KAK6756542.1"/>
    <property type="molecule type" value="Genomic_DNA"/>
</dbReference>
<gene>
    <name evidence="1" type="primary">Necator_chrV.g19556</name>
    <name evidence="1" type="ORF">RB195_014764</name>
</gene>
<dbReference type="Proteomes" id="UP001303046">
    <property type="component" value="Unassembled WGS sequence"/>
</dbReference>
<organism evidence="1 2">
    <name type="scientific">Necator americanus</name>
    <name type="common">Human hookworm</name>
    <dbReference type="NCBI Taxonomy" id="51031"/>
    <lineage>
        <taxon>Eukaryota</taxon>
        <taxon>Metazoa</taxon>
        <taxon>Ecdysozoa</taxon>
        <taxon>Nematoda</taxon>
        <taxon>Chromadorea</taxon>
        <taxon>Rhabditida</taxon>
        <taxon>Rhabditina</taxon>
        <taxon>Rhabditomorpha</taxon>
        <taxon>Strongyloidea</taxon>
        <taxon>Ancylostomatidae</taxon>
        <taxon>Bunostominae</taxon>
        <taxon>Necator</taxon>
    </lineage>
</organism>